<dbReference type="Pfam" id="PF12833">
    <property type="entry name" value="HTH_18"/>
    <property type="match status" value="1"/>
</dbReference>
<dbReference type="SMART" id="SM00342">
    <property type="entry name" value="HTH_ARAC"/>
    <property type="match status" value="1"/>
</dbReference>
<organism evidence="6 7">
    <name type="scientific">Roseomonas alba</name>
    <dbReference type="NCBI Taxonomy" id="2846776"/>
    <lineage>
        <taxon>Bacteria</taxon>
        <taxon>Pseudomonadati</taxon>
        <taxon>Pseudomonadota</taxon>
        <taxon>Alphaproteobacteria</taxon>
        <taxon>Acetobacterales</taxon>
        <taxon>Roseomonadaceae</taxon>
        <taxon>Roseomonas</taxon>
    </lineage>
</organism>
<dbReference type="InterPro" id="IPR009057">
    <property type="entry name" value="Homeodomain-like_sf"/>
</dbReference>
<evidence type="ECO:0000259" key="5">
    <source>
        <dbReference type="PROSITE" id="PS01124"/>
    </source>
</evidence>
<keyword evidence="7" id="KW-1185">Reference proteome</keyword>
<evidence type="ECO:0000256" key="3">
    <source>
        <dbReference type="ARBA" id="ARBA00023163"/>
    </source>
</evidence>
<dbReference type="PROSITE" id="PS01124">
    <property type="entry name" value="HTH_ARAC_FAMILY_2"/>
    <property type="match status" value="1"/>
</dbReference>
<evidence type="ECO:0000256" key="1">
    <source>
        <dbReference type="ARBA" id="ARBA00023015"/>
    </source>
</evidence>
<comment type="caution">
    <text evidence="6">The sequence shown here is derived from an EMBL/GenBank/DDBJ whole genome shotgun (WGS) entry which is preliminary data.</text>
</comment>
<dbReference type="RefSeq" id="WP_219765725.1">
    <property type="nucleotide sequence ID" value="NZ_JAHYBZ010000010.1"/>
</dbReference>
<keyword evidence="1" id="KW-0805">Transcription regulation</keyword>
<gene>
    <name evidence="6" type="ORF">KPL78_25110</name>
</gene>
<dbReference type="Gene3D" id="1.10.10.60">
    <property type="entry name" value="Homeodomain-like"/>
    <property type="match status" value="1"/>
</dbReference>
<dbReference type="InterPro" id="IPR018060">
    <property type="entry name" value="HTH_AraC"/>
</dbReference>
<evidence type="ECO:0000256" key="2">
    <source>
        <dbReference type="ARBA" id="ARBA00023125"/>
    </source>
</evidence>
<accession>A0ABS7AHH5</accession>
<name>A0ABS7AHH5_9PROT</name>
<evidence type="ECO:0000313" key="6">
    <source>
        <dbReference type="EMBL" id="MBW6401162.1"/>
    </source>
</evidence>
<sequence>MGFGDVVVVRKTSRLSFLANRTMISRPHESLQRVGPLAVVPAVLREAGVDAEPILAGLGLSTEAMQRDAWLPYGTLVALLERGTEATGRSEFGLRVGLANDHRCLGAVGALMSSAATLGQALRDYVSVQGGLSSSGSAYLIPLDDYVAFGYGIYDRFTPTALQVYGVYIGAALRIVPLLSGGAVHPIEVQFSGRMPPDGRGFERLAGVPVRFNERQTCLLLRRSDLAAPNPSADPAAHQRLLAQVAERLGLDLQSAAARLRHALRPALSLGETTLEELAHGLGLSSRTLDRRLAAEGTSFVRERDAVRAVMAEELLALTDLTIGEVANALSYANHSAFVRSFRRWSGVTPSAWRPARALDGVAEGAEPGRPFWVLGRADRSAYRKARTARRQVEVSRGLSADGSPLRLQSNVTGIPGRGGLEGQSPSNSD</sequence>
<evidence type="ECO:0000313" key="7">
    <source>
        <dbReference type="Proteomes" id="UP001196565"/>
    </source>
</evidence>
<keyword evidence="2" id="KW-0238">DNA-binding</keyword>
<dbReference type="EMBL" id="JAHYBZ010000010">
    <property type="protein sequence ID" value="MBW6401162.1"/>
    <property type="molecule type" value="Genomic_DNA"/>
</dbReference>
<dbReference type="SUPFAM" id="SSF46689">
    <property type="entry name" value="Homeodomain-like"/>
    <property type="match status" value="1"/>
</dbReference>
<feature type="domain" description="HTH araC/xylS-type" evidence="5">
    <location>
        <begin position="258"/>
        <end position="356"/>
    </location>
</feature>
<reference evidence="6 7" key="1">
    <citation type="submission" date="2021-07" db="EMBL/GenBank/DDBJ databases">
        <authorList>
            <person name="So Y."/>
        </authorList>
    </citation>
    <scope>NUCLEOTIDE SEQUENCE [LARGE SCALE GENOMIC DNA]</scope>
    <source>
        <strain evidence="6 7">HJA6</strain>
    </source>
</reference>
<protein>
    <submittedName>
        <fullName evidence="6">AraC family transcriptional regulator</fullName>
    </submittedName>
</protein>
<dbReference type="Proteomes" id="UP001196565">
    <property type="component" value="Unassembled WGS sequence"/>
</dbReference>
<keyword evidence="3" id="KW-0804">Transcription</keyword>
<dbReference type="PANTHER" id="PTHR47894:SF4">
    <property type="entry name" value="HTH-TYPE TRANSCRIPTIONAL REGULATOR GADX"/>
    <property type="match status" value="1"/>
</dbReference>
<proteinExistence type="predicted"/>
<dbReference type="InterPro" id="IPR032687">
    <property type="entry name" value="AraC-type_N"/>
</dbReference>
<dbReference type="Pfam" id="PF12625">
    <property type="entry name" value="Arabinose_bd"/>
    <property type="match status" value="1"/>
</dbReference>
<evidence type="ECO:0000256" key="4">
    <source>
        <dbReference type="SAM" id="MobiDB-lite"/>
    </source>
</evidence>
<feature type="region of interest" description="Disordered" evidence="4">
    <location>
        <begin position="395"/>
        <end position="430"/>
    </location>
</feature>
<dbReference type="PANTHER" id="PTHR47894">
    <property type="entry name" value="HTH-TYPE TRANSCRIPTIONAL REGULATOR GADX"/>
    <property type="match status" value="1"/>
</dbReference>